<organism evidence="3">
    <name type="scientific">Eutreptiella gymnastica</name>
    <dbReference type="NCBI Taxonomy" id="73025"/>
    <lineage>
        <taxon>Eukaryota</taxon>
        <taxon>Discoba</taxon>
        <taxon>Euglenozoa</taxon>
        <taxon>Euglenida</taxon>
        <taxon>Spirocuta</taxon>
        <taxon>Euglenophyceae</taxon>
        <taxon>Eutreptiales</taxon>
        <taxon>Eutreptiaceae</taxon>
        <taxon>Eutreptiella</taxon>
    </lineage>
</organism>
<evidence type="ECO:0000256" key="1">
    <source>
        <dbReference type="SAM" id="MobiDB-lite"/>
    </source>
</evidence>
<gene>
    <name evidence="2" type="ORF">EGYM00163_LOCUS46022</name>
    <name evidence="3" type="ORF">EGYM00163_LOCUS46024</name>
</gene>
<feature type="compositionally biased region" description="Polar residues" evidence="1">
    <location>
        <begin position="1"/>
        <end position="15"/>
    </location>
</feature>
<sequence>MLSSKAPSGAATNGSCCPETRRKAQLGHRTTMIVTLRNTTGIPTVQQVSHGRAVTQVVQIVQKGAIQPHHKVFMSPAGRHEAPAKIRFQVAGGELTFKDFDPALKYHVAEP</sequence>
<protein>
    <submittedName>
        <fullName evidence="3">Uncharacterized protein</fullName>
    </submittedName>
</protein>
<reference evidence="3" key="1">
    <citation type="submission" date="2021-01" db="EMBL/GenBank/DDBJ databases">
        <authorList>
            <person name="Corre E."/>
            <person name="Pelletier E."/>
            <person name="Niang G."/>
            <person name="Scheremetjew M."/>
            <person name="Finn R."/>
            <person name="Kale V."/>
            <person name="Holt S."/>
            <person name="Cochrane G."/>
            <person name="Meng A."/>
            <person name="Brown T."/>
            <person name="Cohen L."/>
        </authorList>
    </citation>
    <scope>NUCLEOTIDE SEQUENCE</scope>
    <source>
        <strain evidence="3">CCMP1594</strain>
    </source>
</reference>
<evidence type="ECO:0000313" key="3">
    <source>
        <dbReference type="EMBL" id="CAE0834720.1"/>
    </source>
</evidence>
<dbReference type="AlphaFoldDB" id="A0A6T2JKA5"/>
<dbReference type="EMBL" id="HBJA01133950">
    <property type="protein sequence ID" value="CAE0834718.1"/>
    <property type="molecule type" value="Transcribed_RNA"/>
</dbReference>
<name>A0A6T2JKA5_9EUGL</name>
<evidence type="ECO:0000313" key="2">
    <source>
        <dbReference type="EMBL" id="CAE0834718.1"/>
    </source>
</evidence>
<feature type="region of interest" description="Disordered" evidence="1">
    <location>
        <begin position="1"/>
        <end position="24"/>
    </location>
</feature>
<accession>A0A6T2JKA5</accession>
<proteinExistence type="predicted"/>
<dbReference type="EMBL" id="HBJA01133957">
    <property type="protein sequence ID" value="CAE0834720.1"/>
    <property type="molecule type" value="Transcribed_RNA"/>
</dbReference>